<dbReference type="KEGG" id="acad:UA74_04155"/>
<dbReference type="EMBL" id="CP016076">
    <property type="protein sequence ID" value="APU12910.1"/>
    <property type="molecule type" value="Genomic_DNA"/>
</dbReference>
<name>A0AAC9LAN3_9PSEU</name>
<organism evidence="2 3">
    <name type="scientific">Actinoalloteichus fjordicus</name>
    <dbReference type="NCBI Taxonomy" id="1612552"/>
    <lineage>
        <taxon>Bacteria</taxon>
        <taxon>Bacillati</taxon>
        <taxon>Actinomycetota</taxon>
        <taxon>Actinomycetes</taxon>
        <taxon>Pseudonocardiales</taxon>
        <taxon>Pseudonocardiaceae</taxon>
        <taxon>Actinoalloteichus</taxon>
    </lineage>
</organism>
<dbReference type="AlphaFoldDB" id="A0AAC9LAN3"/>
<gene>
    <name evidence="2" type="ORF">UA74_04155</name>
</gene>
<evidence type="ECO:0000256" key="1">
    <source>
        <dbReference type="SAM" id="MobiDB-lite"/>
    </source>
</evidence>
<evidence type="ECO:0000313" key="3">
    <source>
        <dbReference type="Proteomes" id="UP000185511"/>
    </source>
</evidence>
<keyword evidence="3" id="KW-1185">Reference proteome</keyword>
<sequence length="56" mass="5975">MTWPDRVAAPEIRGGLDTSGGRLGHGNVFVRLPGADPNRGALRVHRPVFGNPGWGE</sequence>
<proteinExistence type="predicted"/>
<reference evidence="3" key="1">
    <citation type="submission" date="2016-06" db="EMBL/GenBank/DDBJ databases">
        <title>Complete genome sequence of Actinoalloteichus fjordicus DSM 46855 (=ADI127-17), type strain of the new species Actinoalloteichus fjordicus.</title>
        <authorList>
            <person name="Ruckert C."/>
            <person name="Nouioui I."/>
            <person name="Willmese J."/>
            <person name="van Wezel G."/>
            <person name="Klenk H.-P."/>
            <person name="Kalinowski J."/>
            <person name="Zotchev S.B."/>
        </authorList>
    </citation>
    <scope>NUCLEOTIDE SEQUENCE [LARGE SCALE GENOMIC DNA]</scope>
    <source>
        <strain evidence="3">ADI127-7</strain>
    </source>
</reference>
<dbReference type="RefSeq" id="WP_157442148.1">
    <property type="nucleotide sequence ID" value="NZ_CP016076.1"/>
</dbReference>
<evidence type="ECO:0000313" key="2">
    <source>
        <dbReference type="EMBL" id="APU12910.1"/>
    </source>
</evidence>
<dbReference type="Proteomes" id="UP000185511">
    <property type="component" value="Chromosome"/>
</dbReference>
<accession>A0AAC9LAN3</accession>
<feature type="region of interest" description="Disordered" evidence="1">
    <location>
        <begin position="1"/>
        <end position="20"/>
    </location>
</feature>
<protein>
    <submittedName>
        <fullName evidence="2">Uncharacterized protein</fullName>
    </submittedName>
</protein>